<name>A0ABT5AWR2_9BACT</name>
<comment type="caution">
    <text evidence="1">The sequence shown here is derived from an EMBL/GenBank/DDBJ whole genome shotgun (WGS) entry which is preliminary data.</text>
</comment>
<dbReference type="RefSeq" id="WP_271993779.1">
    <property type="nucleotide sequence ID" value="NZ_JAQNDN010000001.1"/>
</dbReference>
<evidence type="ECO:0008006" key="3">
    <source>
        <dbReference type="Google" id="ProtNLM"/>
    </source>
</evidence>
<gene>
    <name evidence="1" type="ORF">POL58_00990</name>
</gene>
<dbReference type="EMBL" id="JAQNDN010000001">
    <property type="protein sequence ID" value="MDC0666285.1"/>
    <property type="molecule type" value="Genomic_DNA"/>
</dbReference>
<evidence type="ECO:0000313" key="2">
    <source>
        <dbReference type="Proteomes" id="UP001217838"/>
    </source>
</evidence>
<reference evidence="1 2" key="1">
    <citation type="submission" date="2022-11" db="EMBL/GenBank/DDBJ databases">
        <title>Minimal conservation of predation-associated metabolite biosynthetic gene clusters underscores biosynthetic potential of Myxococcota including descriptions for ten novel species: Archangium lansinium sp. nov., Myxococcus landrumus sp. nov., Nannocystis bai.</title>
        <authorList>
            <person name="Ahearne A."/>
            <person name="Stevens C."/>
            <person name="Dowd S."/>
        </authorList>
    </citation>
    <scope>NUCLEOTIDE SEQUENCE [LARGE SCALE GENOMIC DNA]</scope>
    <source>
        <strain evidence="1 2">NCELM</strain>
    </source>
</reference>
<organism evidence="1 2">
    <name type="scientific">Nannocystis radixulma</name>
    <dbReference type="NCBI Taxonomy" id="2995305"/>
    <lineage>
        <taxon>Bacteria</taxon>
        <taxon>Pseudomonadati</taxon>
        <taxon>Myxococcota</taxon>
        <taxon>Polyangia</taxon>
        <taxon>Nannocystales</taxon>
        <taxon>Nannocystaceae</taxon>
        <taxon>Nannocystis</taxon>
    </lineage>
</organism>
<accession>A0ABT5AWR2</accession>
<sequence length="133" mass="15020">MQRDEGDTFWRVEPGPRIIRIVRTAAPYTSADEAGASYEALWQRVHALPFDRSRRAVLVDLRLGPQRSDPAFEEATREHRIRLFAGAGAGAVLVRTLSGKIQLVRHERQDQGYRTFDDEDEAIAFLEEALAGN</sequence>
<dbReference type="Proteomes" id="UP001217838">
    <property type="component" value="Unassembled WGS sequence"/>
</dbReference>
<evidence type="ECO:0000313" key="1">
    <source>
        <dbReference type="EMBL" id="MDC0666285.1"/>
    </source>
</evidence>
<protein>
    <recommendedName>
        <fullName evidence="3">STAS/SEC14 domain-containing protein</fullName>
    </recommendedName>
</protein>
<proteinExistence type="predicted"/>
<keyword evidence="2" id="KW-1185">Reference proteome</keyword>